<evidence type="ECO:0000259" key="1">
    <source>
        <dbReference type="Pfam" id="PF00857"/>
    </source>
</evidence>
<sequence>MLNGHRVDAVLVTGGSTWGCVRAMVADDLSCGFRMITPEEAVADCGESPHSVSLYDRAVKYADVLPVAEVLAGFIGKPHG</sequence>
<dbReference type="Gene3D" id="3.40.50.850">
    <property type="entry name" value="Isochorismatase-like"/>
    <property type="match status" value="1"/>
</dbReference>
<dbReference type="Pfam" id="PF00857">
    <property type="entry name" value="Isochorismatase"/>
    <property type="match status" value="1"/>
</dbReference>
<organism evidence="2 3">
    <name type="scientific">Roseicella aerolata</name>
    <dbReference type="NCBI Taxonomy" id="2883479"/>
    <lineage>
        <taxon>Bacteria</taxon>
        <taxon>Pseudomonadati</taxon>
        <taxon>Pseudomonadota</taxon>
        <taxon>Alphaproteobacteria</taxon>
        <taxon>Acetobacterales</taxon>
        <taxon>Roseomonadaceae</taxon>
        <taxon>Roseicella</taxon>
    </lineage>
</organism>
<keyword evidence="3" id="KW-1185">Reference proteome</keyword>
<dbReference type="SUPFAM" id="SSF52499">
    <property type="entry name" value="Isochorismatase-like hydrolases"/>
    <property type="match status" value="1"/>
</dbReference>
<dbReference type="EMBL" id="JAJAQI010000005">
    <property type="protein sequence ID" value="MCB4821046.1"/>
    <property type="molecule type" value="Genomic_DNA"/>
</dbReference>
<dbReference type="InterPro" id="IPR036380">
    <property type="entry name" value="Isochorismatase-like_sf"/>
</dbReference>
<dbReference type="InterPro" id="IPR000868">
    <property type="entry name" value="Isochorismatase-like_dom"/>
</dbReference>
<protein>
    <submittedName>
        <fullName evidence="2">Isochorismatase family protein</fullName>
    </submittedName>
</protein>
<dbReference type="AlphaFoldDB" id="A0A9X1IA36"/>
<accession>A0A9X1IA36</accession>
<comment type="caution">
    <text evidence="2">The sequence shown here is derived from an EMBL/GenBank/DDBJ whole genome shotgun (WGS) entry which is preliminary data.</text>
</comment>
<dbReference type="RefSeq" id="WP_226605188.1">
    <property type="nucleotide sequence ID" value="NZ_JAJAQI010000005.1"/>
</dbReference>
<reference evidence="2" key="1">
    <citation type="submission" date="2021-10" db="EMBL/GenBank/DDBJ databases">
        <title>Roseicella aerolatum sp. nov., isolated from aerosols of e-waste dismantling site.</title>
        <authorList>
            <person name="Qin T."/>
        </authorList>
    </citation>
    <scope>NUCLEOTIDE SEQUENCE</scope>
    <source>
        <strain evidence="2">GB24</strain>
    </source>
</reference>
<evidence type="ECO:0000313" key="2">
    <source>
        <dbReference type="EMBL" id="MCB4821046.1"/>
    </source>
</evidence>
<name>A0A9X1IA36_9PROT</name>
<evidence type="ECO:0000313" key="3">
    <source>
        <dbReference type="Proteomes" id="UP001139311"/>
    </source>
</evidence>
<gene>
    <name evidence="2" type="ORF">LHA35_04785</name>
</gene>
<feature type="domain" description="Isochorismatase-like" evidence="1">
    <location>
        <begin position="2"/>
        <end position="65"/>
    </location>
</feature>
<proteinExistence type="predicted"/>
<dbReference type="Proteomes" id="UP001139311">
    <property type="component" value="Unassembled WGS sequence"/>
</dbReference>